<evidence type="ECO:0000256" key="7">
    <source>
        <dbReference type="ARBA" id="ARBA00022917"/>
    </source>
</evidence>
<sequence length="290" mass="34372">MEFKDTLNLPQTEFPMKGNLPNKEPEILSFWEKMNLYQKLREDRKGKDKYILHDGPPYANGHIHIGHALNKILKDILVKYQSMKGKDAPFVPGWDCHGLPIEQQVEKELKEKKIKKEDLSKSEFRKLCREYALKFVNIQKEEFKRLGIIGNWEKPYLTMRPSYQAQEVLELGRVFNKGVAYRGKKPVYWCIYDKTAEAEAEIEYYDKKDPSIYVKFKMKDFDDTYLVIWTTTPWTLPANLGVMVHPEFDYVYFKTNKGTLIVAKELLENFKEKTRLNGEVIRQVKERFRV</sequence>
<dbReference type="Pfam" id="PF00133">
    <property type="entry name" value="tRNA-synt_1"/>
    <property type="match status" value="1"/>
</dbReference>
<evidence type="ECO:0000256" key="11">
    <source>
        <dbReference type="ARBA" id="ARBA00048359"/>
    </source>
</evidence>
<dbReference type="EC" id="6.1.1.5" evidence="2"/>
<dbReference type="GO" id="GO:0005829">
    <property type="term" value="C:cytosol"/>
    <property type="evidence" value="ECO:0007669"/>
    <property type="project" value="TreeGrafter"/>
</dbReference>
<accession>C4FL10</accession>
<keyword evidence="14" id="KW-1185">Reference proteome</keyword>
<feature type="domain" description="Aminoacyl-tRNA synthetase class Ia" evidence="12">
    <location>
        <begin position="27"/>
        <end position="224"/>
    </location>
</feature>
<dbReference type="PRINTS" id="PR00984">
    <property type="entry name" value="TRNASYNTHILE"/>
</dbReference>
<gene>
    <name evidence="13" type="ORF">SULYE_1264</name>
</gene>
<dbReference type="Proteomes" id="UP000005540">
    <property type="component" value="Unassembled WGS sequence"/>
</dbReference>
<dbReference type="InterPro" id="IPR009008">
    <property type="entry name" value="Val/Leu/Ile-tRNA-synth_edit"/>
</dbReference>
<evidence type="ECO:0000256" key="1">
    <source>
        <dbReference type="ARBA" id="ARBA00006887"/>
    </source>
</evidence>
<keyword evidence="5" id="KW-0547">Nucleotide-binding</keyword>
<protein>
    <recommendedName>
        <fullName evidence="2">isoleucine--tRNA ligase</fullName>
        <ecNumber evidence="2">6.1.1.5</ecNumber>
    </recommendedName>
    <alternativeName>
        <fullName evidence="10">Isoleucyl-tRNA synthetase</fullName>
    </alternativeName>
</protein>
<evidence type="ECO:0000256" key="8">
    <source>
        <dbReference type="ARBA" id="ARBA00023146"/>
    </source>
</evidence>
<evidence type="ECO:0000256" key="2">
    <source>
        <dbReference type="ARBA" id="ARBA00013165"/>
    </source>
</evidence>
<evidence type="ECO:0000256" key="9">
    <source>
        <dbReference type="ARBA" id="ARBA00025217"/>
    </source>
</evidence>
<dbReference type="GO" id="GO:0005524">
    <property type="term" value="F:ATP binding"/>
    <property type="evidence" value="ECO:0007669"/>
    <property type="project" value="UniProtKB-KW"/>
</dbReference>
<evidence type="ECO:0000313" key="13">
    <source>
        <dbReference type="EMBL" id="EEP60236.1"/>
    </source>
</evidence>
<keyword evidence="3" id="KW-0963">Cytoplasm</keyword>
<dbReference type="PANTHER" id="PTHR42765:SF1">
    <property type="entry name" value="ISOLEUCINE--TRNA LIGASE, MITOCHONDRIAL"/>
    <property type="match status" value="1"/>
</dbReference>
<evidence type="ECO:0000256" key="3">
    <source>
        <dbReference type="ARBA" id="ARBA00022490"/>
    </source>
</evidence>
<keyword evidence="7" id="KW-0648">Protein biosynthesis</keyword>
<keyword evidence="6" id="KW-0067">ATP-binding</keyword>
<dbReference type="InterPro" id="IPR050081">
    <property type="entry name" value="Ile-tRNA_ligase"/>
</dbReference>
<evidence type="ECO:0000256" key="5">
    <source>
        <dbReference type="ARBA" id="ARBA00022741"/>
    </source>
</evidence>
<comment type="catalytic activity">
    <reaction evidence="11">
        <text>tRNA(Ile) + L-isoleucine + ATP = L-isoleucyl-tRNA(Ile) + AMP + diphosphate</text>
        <dbReference type="Rhea" id="RHEA:11060"/>
        <dbReference type="Rhea" id="RHEA-COMP:9666"/>
        <dbReference type="Rhea" id="RHEA-COMP:9695"/>
        <dbReference type="ChEBI" id="CHEBI:30616"/>
        <dbReference type="ChEBI" id="CHEBI:33019"/>
        <dbReference type="ChEBI" id="CHEBI:58045"/>
        <dbReference type="ChEBI" id="CHEBI:78442"/>
        <dbReference type="ChEBI" id="CHEBI:78528"/>
        <dbReference type="ChEBI" id="CHEBI:456215"/>
        <dbReference type="EC" id="6.1.1.5"/>
    </reaction>
</comment>
<dbReference type="GO" id="GO:0006428">
    <property type="term" value="P:isoleucyl-tRNA aminoacylation"/>
    <property type="evidence" value="ECO:0007669"/>
    <property type="project" value="InterPro"/>
</dbReference>
<proteinExistence type="inferred from homology"/>
<dbReference type="PANTHER" id="PTHR42765">
    <property type="entry name" value="SOLEUCYL-TRNA SYNTHETASE"/>
    <property type="match status" value="1"/>
</dbReference>
<dbReference type="SUPFAM" id="SSF50677">
    <property type="entry name" value="ValRS/IleRS/LeuRS editing domain"/>
    <property type="match status" value="1"/>
</dbReference>
<dbReference type="Gene3D" id="3.40.50.620">
    <property type="entry name" value="HUPs"/>
    <property type="match status" value="1"/>
</dbReference>
<name>C4FL10_9AQUI</name>
<dbReference type="GO" id="GO:0004822">
    <property type="term" value="F:isoleucine-tRNA ligase activity"/>
    <property type="evidence" value="ECO:0007669"/>
    <property type="project" value="UniProtKB-EC"/>
</dbReference>
<dbReference type="PROSITE" id="PS00178">
    <property type="entry name" value="AA_TRNA_LIGASE_I"/>
    <property type="match status" value="1"/>
</dbReference>
<dbReference type="InterPro" id="IPR014729">
    <property type="entry name" value="Rossmann-like_a/b/a_fold"/>
</dbReference>
<organism evidence="13 14">
    <name type="scientific">Sulfurihydrogenibium yellowstonense SS-5</name>
    <dbReference type="NCBI Taxonomy" id="432331"/>
    <lineage>
        <taxon>Bacteria</taxon>
        <taxon>Pseudomonadati</taxon>
        <taxon>Aquificota</taxon>
        <taxon>Aquificia</taxon>
        <taxon>Aquificales</taxon>
        <taxon>Hydrogenothermaceae</taxon>
        <taxon>Sulfurihydrogenibium</taxon>
    </lineage>
</organism>
<evidence type="ECO:0000256" key="6">
    <source>
        <dbReference type="ARBA" id="ARBA00022840"/>
    </source>
</evidence>
<keyword evidence="4 13" id="KW-0436">Ligase</keyword>
<evidence type="ECO:0000256" key="10">
    <source>
        <dbReference type="ARBA" id="ARBA00032665"/>
    </source>
</evidence>
<reference evidence="13 14" key="1">
    <citation type="submission" date="2009-04" db="EMBL/GenBank/DDBJ databases">
        <authorList>
            <person name="Reysenbach A.-L."/>
            <person name="Heidelberg J.F."/>
            <person name="Nelson W.C."/>
        </authorList>
    </citation>
    <scope>NUCLEOTIDE SEQUENCE [LARGE SCALE GENOMIC DNA]</scope>
    <source>
        <strain evidence="13 14">SS-5</strain>
    </source>
</reference>
<comment type="caution">
    <text evidence="13">The sequence shown here is derived from an EMBL/GenBank/DDBJ whole genome shotgun (WGS) entry which is preliminary data.</text>
</comment>
<dbReference type="SUPFAM" id="SSF52374">
    <property type="entry name" value="Nucleotidylyl transferase"/>
    <property type="match status" value="1"/>
</dbReference>
<evidence type="ECO:0000256" key="4">
    <source>
        <dbReference type="ARBA" id="ARBA00022598"/>
    </source>
</evidence>
<dbReference type="InterPro" id="IPR002301">
    <property type="entry name" value="Ile-tRNA-ligase"/>
</dbReference>
<dbReference type="InterPro" id="IPR001412">
    <property type="entry name" value="aa-tRNA-synth_I_CS"/>
</dbReference>
<evidence type="ECO:0000313" key="14">
    <source>
        <dbReference type="Proteomes" id="UP000005540"/>
    </source>
</evidence>
<comment type="function">
    <text evidence="9">Catalyzes the attachment of isoleucine to tRNA(Ile). As IleRS can inadvertently accommodate and process structurally similar amino acids such as valine, to avoid such errors it has two additional distinct tRNA(Ile)-dependent editing activities. One activity is designated as 'pretransfer' editing and involves the hydrolysis of activated Val-AMP. The other activity is designated 'posttransfer' editing and involves deacylation of mischarged Val-tRNA(Ile).</text>
</comment>
<dbReference type="GO" id="GO:0002161">
    <property type="term" value="F:aminoacyl-tRNA deacylase activity"/>
    <property type="evidence" value="ECO:0007669"/>
    <property type="project" value="InterPro"/>
</dbReference>
<dbReference type="InterPro" id="IPR002300">
    <property type="entry name" value="aa-tRNA-synth_Ia"/>
</dbReference>
<dbReference type="AlphaFoldDB" id="C4FL10"/>
<dbReference type="FunFam" id="3.40.50.620:FF:000152">
    <property type="entry name" value="Isoleucine--tRNA ligase"/>
    <property type="match status" value="1"/>
</dbReference>
<keyword evidence="8 13" id="KW-0030">Aminoacyl-tRNA synthetase</keyword>
<dbReference type="EMBL" id="ABZS01000128">
    <property type="protein sequence ID" value="EEP60236.1"/>
    <property type="molecule type" value="Genomic_DNA"/>
</dbReference>
<evidence type="ECO:0000259" key="12">
    <source>
        <dbReference type="Pfam" id="PF00133"/>
    </source>
</evidence>
<comment type="similarity">
    <text evidence="1">Belongs to the class-I aminoacyl-tRNA synthetase family. IleS type 1 subfamily.</text>
</comment>